<dbReference type="RefSeq" id="WP_142492235.1">
    <property type="nucleotide sequence ID" value="NZ_FXTO01000003.1"/>
</dbReference>
<comment type="function">
    <text evidence="9">Part of the tripartite ATP-independent periplasmic (TRAP) transport system.</text>
</comment>
<evidence type="ECO:0000313" key="11">
    <source>
        <dbReference type="EMBL" id="SMO48665.1"/>
    </source>
</evidence>
<feature type="domain" description="Tripartite ATP-independent periplasmic transporters DctQ component" evidence="10">
    <location>
        <begin position="30"/>
        <end position="167"/>
    </location>
</feature>
<evidence type="ECO:0000256" key="9">
    <source>
        <dbReference type="RuleBase" id="RU369079"/>
    </source>
</evidence>
<keyword evidence="4 9" id="KW-0997">Cell inner membrane</keyword>
<keyword evidence="12" id="KW-1185">Reference proteome</keyword>
<reference evidence="11 12" key="1">
    <citation type="submission" date="2017-05" db="EMBL/GenBank/DDBJ databases">
        <authorList>
            <person name="Varghese N."/>
            <person name="Submissions S."/>
        </authorList>
    </citation>
    <scope>NUCLEOTIDE SEQUENCE [LARGE SCALE GENOMIC DNA]</scope>
    <source>
        <strain evidence="11 12">DSM 29506</strain>
    </source>
</reference>
<feature type="transmembrane region" description="Helical" evidence="9">
    <location>
        <begin position="136"/>
        <end position="160"/>
    </location>
</feature>
<dbReference type="Pfam" id="PF04290">
    <property type="entry name" value="DctQ"/>
    <property type="match status" value="1"/>
</dbReference>
<feature type="transmembrane region" description="Helical" evidence="9">
    <location>
        <begin position="93"/>
        <end position="115"/>
    </location>
</feature>
<dbReference type="EMBL" id="FXTO01000003">
    <property type="protein sequence ID" value="SMO48665.1"/>
    <property type="molecule type" value="Genomic_DNA"/>
</dbReference>
<dbReference type="GO" id="GO:0022857">
    <property type="term" value="F:transmembrane transporter activity"/>
    <property type="evidence" value="ECO:0007669"/>
    <property type="project" value="UniProtKB-UniRule"/>
</dbReference>
<evidence type="ECO:0000256" key="3">
    <source>
        <dbReference type="ARBA" id="ARBA00022475"/>
    </source>
</evidence>
<evidence type="ECO:0000256" key="2">
    <source>
        <dbReference type="ARBA" id="ARBA00022448"/>
    </source>
</evidence>
<protein>
    <recommendedName>
        <fullName evidence="9">TRAP transporter small permease protein</fullName>
    </recommendedName>
</protein>
<dbReference type="GO" id="GO:0005886">
    <property type="term" value="C:plasma membrane"/>
    <property type="evidence" value="ECO:0007669"/>
    <property type="project" value="UniProtKB-SubCell"/>
</dbReference>
<evidence type="ECO:0000256" key="4">
    <source>
        <dbReference type="ARBA" id="ARBA00022519"/>
    </source>
</evidence>
<proteinExistence type="inferred from homology"/>
<dbReference type="PANTHER" id="PTHR35011">
    <property type="entry name" value="2,3-DIKETO-L-GULONATE TRAP TRANSPORTER SMALL PERMEASE PROTEIN YIAM"/>
    <property type="match status" value="1"/>
</dbReference>
<evidence type="ECO:0000259" key="10">
    <source>
        <dbReference type="Pfam" id="PF04290"/>
    </source>
</evidence>
<evidence type="ECO:0000256" key="5">
    <source>
        <dbReference type="ARBA" id="ARBA00022692"/>
    </source>
</evidence>
<organism evidence="11 12">
    <name type="scientific">Thalassovita litoralis</name>
    <dbReference type="NCBI Taxonomy" id="1010611"/>
    <lineage>
        <taxon>Bacteria</taxon>
        <taxon>Pseudomonadati</taxon>
        <taxon>Pseudomonadota</taxon>
        <taxon>Alphaproteobacteria</taxon>
        <taxon>Rhodobacterales</taxon>
        <taxon>Roseobacteraceae</taxon>
        <taxon>Thalassovita</taxon>
    </lineage>
</organism>
<dbReference type="AlphaFoldDB" id="A0A521BNH1"/>
<comment type="subcellular location">
    <subcellularLocation>
        <location evidence="1 9">Cell inner membrane</location>
        <topology evidence="1 9">Multi-pass membrane protein</topology>
    </subcellularLocation>
</comment>
<dbReference type="InterPro" id="IPR007387">
    <property type="entry name" value="TRAP_DctQ"/>
</dbReference>
<feature type="transmembrane region" description="Helical" evidence="9">
    <location>
        <begin position="20"/>
        <end position="42"/>
    </location>
</feature>
<evidence type="ECO:0000256" key="7">
    <source>
        <dbReference type="ARBA" id="ARBA00023136"/>
    </source>
</evidence>
<evidence type="ECO:0000256" key="8">
    <source>
        <dbReference type="ARBA" id="ARBA00038436"/>
    </source>
</evidence>
<name>A0A521BNH1_9RHOB</name>
<dbReference type="InterPro" id="IPR055348">
    <property type="entry name" value="DctQ"/>
</dbReference>
<evidence type="ECO:0000313" key="12">
    <source>
        <dbReference type="Proteomes" id="UP000316030"/>
    </source>
</evidence>
<evidence type="ECO:0000256" key="1">
    <source>
        <dbReference type="ARBA" id="ARBA00004429"/>
    </source>
</evidence>
<evidence type="ECO:0000256" key="6">
    <source>
        <dbReference type="ARBA" id="ARBA00022989"/>
    </source>
</evidence>
<keyword evidence="2 9" id="KW-0813">Transport</keyword>
<accession>A0A521BNH1</accession>
<keyword evidence="7 9" id="KW-0472">Membrane</keyword>
<gene>
    <name evidence="11" type="ORF">SAMN06265173_103201</name>
</gene>
<keyword evidence="5 9" id="KW-0812">Transmembrane</keyword>
<dbReference type="Proteomes" id="UP000316030">
    <property type="component" value="Unassembled WGS sequence"/>
</dbReference>
<comment type="caution">
    <text evidence="9">Lacks conserved residue(s) required for the propagation of feature annotation.</text>
</comment>
<comment type="similarity">
    <text evidence="8 9">Belongs to the TRAP transporter small permease family.</text>
</comment>
<keyword evidence="6 9" id="KW-1133">Transmembrane helix</keyword>
<dbReference type="OrthoDB" id="4964541at2"/>
<comment type="subunit">
    <text evidence="9">The complex comprises the extracytoplasmic solute receptor protein and the two transmembrane proteins.</text>
</comment>
<sequence>MTGFVTAISSVSDAVDRVLRVVAIFFLAVMVGLICLQVLARYGFSSPPAWTEEAARYAMVWVGLLGASVSFKARFDPALVSYGPETGRPKRLIAGAIQAASVVIFFSPILWYCFFGPKMNVARSFLMRTLNVKAETFDMSMIFVSVTVPVFILAIGLHGLSMIVKSLSQPE</sequence>
<keyword evidence="3" id="KW-1003">Cell membrane</keyword>